<dbReference type="SUPFAM" id="SSF53098">
    <property type="entry name" value="Ribonuclease H-like"/>
    <property type="match status" value="1"/>
</dbReference>
<dbReference type="EMBL" id="CAJOBC010093305">
    <property type="protein sequence ID" value="CAF4416072.1"/>
    <property type="molecule type" value="Genomic_DNA"/>
</dbReference>
<feature type="compositionally biased region" description="Polar residues" evidence="1">
    <location>
        <begin position="1"/>
        <end position="11"/>
    </location>
</feature>
<protein>
    <recommendedName>
        <fullName evidence="2">HAT C-terminal dimerisation domain-containing protein</fullName>
    </recommendedName>
</protein>
<accession>A0A815XAB8</accession>
<dbReference type="EMBL" id="CAJOBA010002475">
    <property type="protein sequence ID" value="CAF3646525.1"/>
    <property type="molecule type" value="Genomic_DNA"/>
</dbReference>
<evidence type="ECO:0000313" key="7">
    <source>
        <dbReference type="Proteomes" id="UP000663829"/>
    </source>
</evidence>
<evidence type="ECO:0000313" key="5">
    <source>
        <dbReference type="EMBL" id="CAF3646525.1"/>
    </source>
</evidence>
<dbReference type="AlphaFoldDB" id="A0A815XAB8"/>
<dbReference type="GO" id="GO:0046983">
    <property type="term" value="F:protein dimerization activity"/>
    <property type="evidence" value="ECO:0007669"/>
    <property type="project" value="InterPro"/>
</dbReference>
<evidence type="ECO:0000313" key="3">
    <source>
        <dbReference type="EMBL" id="CAF0861750.1"/>
    </source>
</evidence>
<dbReference type="Proteomes" id="UP000681722">
    <property type="component" value="Unassembled WGS sequence"/>
</dbReference>
<gene>
    <name evidence="4" type="ORF">GPM918_LOCUS39427</name>
    <name evidence="3" type="ORF">OVA965_LOCUS7671</name>
    <name evidence="6" type="ORF">SRO942_LOCUS40296</name>
    <name evidence="5" type="ORF">TMI583_LOCUS7665</name>
</gene>
<dbReference type="InterPro" id="IPR012337">
    <property type="entry name" value="RNaseH-like_sf"/>
</dbReference>
<proteinExistence type="predicted"/>
<evidence type="ECO:0000256" key="1">
    <source>
        <dbReference type="SAM" id="MobiDB-lite"/>
    </source>
</evidence>
<evidence type="ECO:0000313" key="6">
    <source>
        <dbReference type="EMBL" id="CAF4416072.1"/>
    </source>
</evidence>
<dbReference type="Proteomes" id="UP000677228">
    <property type="component" value="Unassembled WGS sequence"/>
</dbReference>
<sequence>RTKSEQTQTSFPDLVEDDDISTADDDRIDENLADETDSQYSTEYEVDENNNEHLQAEEETSTSEEEEEIEEEEENAESNNEEQQLITTTDALDEKEIIKIHQLLKKTRKIVTCIRKSSNIDAYVRAQAKIIQIQDPIIIDENDEPPTNSNIKITIGGLVIDFHVRWNSTYLMIKRFIDHRTIINQITASPDRIAGLKTKKIKQMKKFEFSHENWNRLMDLEHVLRPFLEATEILSGRKYQTLSLGFIIKKSLKHFLSREVDGQTIQNIFKRQLLKKLKHYFEETVSYEEKTRALIASYLHPLSYKLMSKEDKRSAEESIILILETTASSVTSSITIINNSTAAPSTPQKKMSKMDRFLINCDYQSETSLEQATTIKEMTIREEIARYISTIEHDTKFDKYWRENEQILKRLAALVREYNITPATSVASESSFSVAGYIQRKQRASLAPSTLKYLMFLHDKLVQGNN</sequence>
<dbReference type="PANTHER" id="PTHR23272">
    <property type="entry name" value="BED FINGER-RELATED"/>
    <property type="match status" value="1"/>
</dbReference>
<feature type="compositionally biased region" description="Acidic residues" evidence="1">
    <location>
        <begin position="57"/>
        <end position="80"/>
    </location>
</feature>
<dbReference type="EMBL" id="CAJNOK010002476">
    <property type="protein sequence ID" value="CAF0861750.1"/>
    <property type="molecule type" value="Genomic_DNA"/>
</dbReference>
<comment type="caution">
    <text evidence="4">The sequence shown here is derived from an EMBL/GenBank/DDBJ whole genome shotgun (WGS) entry which is preliminary data.</text>
</comment>
<dbReference type="Proteomes" id="UP000682733">
    <property type="component" value="Unassembled WGS sequence"/>
</dbReference>
<name>A0A815XAB8_9BILA</name>
<reference evidence="4" key="1">
    <citation type="submission" date="2021-02" db="EMBL/GenBank/DDBJ databases">
        <authorList>
            <person name="Nowell W R."/>
        </authorList>
    </citation>
    <scope>NUCLEOTIDE SEQUENCE</scope>
</reference>
<dbReference type="PANTHER" id="PTHR23272:SF104">
    <property type="entry name" value="HAT FAMILY DIMERISATION DOMAIN CONTAINING PROTEIN, EXPRESSED"/>
    <property type="match status" value="1"/>
</dbReference>
<dbReference type="InterPro" id="IPR008906">
    <property type="entry name" value="HATC_C_dom"/>
</dbReference>
<dbReference type="Proteomes" id="UP000663829">
    <property type="component" value="Unassembled WGS sequence"/>
</dbReference>
<dbReference type="Pfam" id="PF05699">
    <property type="entry name" value="Dimer_Tnp_hAT"/>
    <property type="match status" value="1"/>
</dbReference>
<dbReference type="EMBL" id="CAJNOQ010027609">
    <property type="protein sequence ID" value="CAF1554918.1"/>
    <property type="molecule type" value="Genomic_DNA"/>
</dbReference>
<feature type="compositionally biased region" description="Acidic residues" evidence="1">
    <location>
        <begin position="14"/>
        <end position="37"/>
    </location>
</feature>
<keyword evidence="7" id="KW-1185">Reference proteome</keyword>
<organism evidence="4 7">
    <name type="scientific">Didymodactylos carnosus</name>
    <dbReference type="NCBI Taxonomy" id="1234261"/>
    <lineage>
        <taxon>Eukaryota</taxon>
        <taxon>Metazoa</taxon>
        <taxon>Spiralia</taxon>
        <taxon>Gnathifera</taxon>
        <taxon>Rotifera</taxon>
        <taxon>Eurotatoria</taxon>
        <taxon>Bdelloidea</taxon>
        <taxon>Philodinida</taxon>
        <taxon>Philodinidae</taxon>
        <taxon>Didymodactylos</taxon>
    </lineage>
</organism>
<feature type="region of interest" description="Disordered" evidence="1">
    <location>
        <begin position="1"/>
        <end position="84"/>
    </location>
</feature>
<evidence type="ECO:0000259" key="2">
    <source>
        <dbReference type="Pfam" id="PF05699"/>
    </source>
</evidence>
<evidence type="ECO:0000313" key="4">
    <source>
        <dbReference type="EMBL" id="CAF1554918.1"/>
    </source>
</evidence>
<feature type="domain" description="HAT C-terminal dimerisation" evidence="2">
    <location>
        <begin position="399"/>
        <end position="461"/>
    </location>
</feature>
<dbReference type="OrthoDB" id="1607513at2759"/>
<feature type="non-terminal residue" evidence="4">
    <location>
        <position position="466"/>
    </location>
</feature>